<comment type="caution">
    <text evidence="3">The sequence shown here is derived from an EMBL/GenBank/DDBJ whole genome shotgun (WGS) entry which is preliminary data.</text>
</comment>
<dbReference type="PROSITE" id="PS50035">
    <property type="entry name" value="PLD"/>
    <property type="match status" value="2"/>
</dbReference>
<evidence type="ECO:0000256" key="1">
    <source>
        <dbReference type="SAM" id="Phobius"/>
    </source>
</evidence>
<dbReference type="InterPro" id="IPR025202">
    <property type="entry name" value="PLD-like_dom"/>
</dbReference>
<keyword evidence="1" id="KW-0472">Membrane</keyword>
<protein>
    <recommendedName>
        <fullName evidence="2">PLD phosphodiesterase domain-containing protein</fullName>
    </recommendedName>
</protein>
<dbReference type="GO" id="GO:0032049">
    <property type="term" value="P:cardiolipin biosynthetic process"/>
    <property type="evidence" value="ECO:0007669"/>
    <property type="project" value="UniProtKB-ARBA"/>
</dbReference>
<reference evidence="3 4" key="1">
    <citation type="submission" date="2016-10" db="EMBL/GenBank/DDBJ databases">
        <title>Draft genome sequences of four alkaliphilic bacteria belonging to the Anaerobacillus genus.</title>
        <authorList>
            <person name="Bassil N.M."/>
            <person name="Lloyd J.R."/>
        </authorList>
    </citation>
    <scope>NUCLEOTIDE SEQUENCE [LARGE SCALE GENOMIC DNA]</scope>
    <source>
        <strain evidence="3 4">DSM 15340</strain>
    </source>
</reference>
<dbReference type="AlphaFoldDB" id="A0A1S2LJH5"/>
<feature type="domain" description="PLD phosphodiesterase" evidence="2">
    <location>
        <begin position="371"/>
        <end position="398"/>
    </location>
</feature>
<gene>
    <name evidence="3" type="ORF">BKP35_10680</name>
</gene>
<dbReference type="Gene3D" id="3.30.870.10">
    <property type="entry name" value="Endonuclease Chain A"/>
    <property type="match status" value="2"/>
</dbReference>
<evidence type="ECO:0000313" key="3">
    <source>
        <dbReference type="EMBL" id="OIJ12263.1"/>
    </source>
</evidence>
<dbReference type="SUPFAM" id="SSF56024">
    <property type="entry name" value="Phospholipase D/nuclease"/>
    <property type="match status" value="2"/>
</dbReference>
<evidence type="ECO:0000259" key="2">
    <source>
        <dbReference type="PROSITE" id="PS50035"/>
    </source>
</evidence>
<proteinExistence type="predicted"/>
<dbReference type="CDD" id="cd09111">
    <property type="entry name" value="PLDc_ymdC_like_1"/>
    <property type="match status" value="1"/>
</dbReference>
<feature type="transmembrane region" description="Helical" evidence="1">
    <location>
        <begin position="7"/>
        <end position="30"/>
    </location>
</feature>
<dbReference type="OrthoDB" id="9814092at2"/>
<dbReference type="GO" id="GO:0030572">
    <property type="term" value="F:phosphatidyltransferase activity"/>
    <property type="evidence" value="ECO:0007669"/>
    <property type="project" value="UniProtKB-ARBA"/>
</dbReference>
<keyword evidence="4" id="KW-1185">Reference proteome</keyword>
<dbReference type="PANTHER" id="PTHR21248:SF12">
    <property type="entry name" value="CARDIOLIPIN SYNTHASE C"/>
    <property type="match status" value="1"/>
</dbReference>
<keyword evidence="1" id="KW-0812">Transmembrane</keyword>
<evidence type="ECO:0000313" key="4">
    <source>
        <dbReference type="Proteomes" id="UP000180098"/>
    </source>
</evidence>
<name>A0A1S2LJH5_9BACI</name>
<dbReference type="InterPro" id="IPR001736">
    <property type="entry name" value="PLipase_D/transphosphatidylase"/>
</dbReference>
<accession>A0A1S2LJH5</accession>
<dbReference type="Pfam" id="PF13091">
    <property type="entry name" value="PLDc_2"/>
    <property type="match status" value="2"/>
</dbReference>
<dbReference type="SMART" id="SM00155">
    <property type="entry name" value="PLDc"/>
    <property type="match status" value="2"/>
</dbReference>
<keyword evidence="1" id="KW-1133">Transmembrane helix</keyword>
<dbReference type="CDD" id="cd09113">
    <property type="entry name" value="PLDc_ymdC_like_2"/>
    <property type="match status" value="1"/>
</dbReference>
<dbReference type="PANTHER" id="PTHR21248">
    <property type="entry name" value="CARDIOLIPIN SYNTHASE"/>
    <property type="match status" value="1"/>
</dbReference>
<feature type="domain" description="PLD phosphodiesterase" evidence="2">
    <location>
        <begin position="151"/>
        <end position="178"/>
    </location>
</feature>
<organism evidence="3 4">
    <name type="scientific">Anaerobacillus arseniciselenatis</name>
    <dbReference type="NCBI Taxonomy" id="85682"/>
    <lineage>
        <taxon>Bacteria</taxon>
        <taxon>Bacillati</taxon>
        <taxon>Bacillota</taxon>
        <taxon>Bacilli</taxon>
        <taxon>Bacillales</taxon>
        <taxon>Bacillaceae</taxon>
        <taxon>Anaerobacillus</taxon>
    </lineage>
</organism>
<dbReference type="RefSeq" id="WP_071313341.1">
    <property type="nucleotide sequence ID" value="NZ_MLQQ01000021.1"/>
</dbReference>
<sequence length="472" mass="54119">MKSVLKVTIAVALTFTLYGLIFGVVIFNFYQQTTTDTYSAGDFFHEQQSTDRVVLLEDNYEALIARISFIEKAEETLDITSHTIHRGFSTEIIFGSIIEAADRGVQVRVLLDGMFHNLRGPMRDVQYAFYNHPNIELKFYEPFSLLQPWTWNNRLHDKIMIRDDNMAMIGGRNIGDKYFTTDDDTVHDRDVVIINQQLNTSPDSVLHQLNDYFSLVWQHEFSKSPIEQLNRAQLSRGDKKTTALKDNLVEMKQSHPELFINSFNWHEKSIPTNKITLLHNGIQRFNKEPNVWANITNLLEDAEKSILVQSPYVIPTKEMLAYVDKQAVSAPEITISTNSLSATPNVLAFSGYLNNRKMLVDSGINIYEYQGPRSIHGKTLVIDNRINVIGSFNIDHRSSFLSTETMVVIDSEELATQLEKEIKKHHLCNSLLVKEVYSYEDSDHVDAGEVSLLKKVVTHLLSKVTRFFDFML</sequence>
<dbReference type="EMBL" id="MLQQ01000021">
    <property type="protein sequence ID" value="OIJ12263.1"/>
    <property type="molecule type" value="Genomic_DNA"/>
</dbReference>
<dbReference type="Proteomes" id="UP000180098">
    <property type="component" value="Unassembled WGS sequence"/>
</dbReference>